<dbReference type="SUPFAM" id="SSF81442">
    <property type="entry name" value="Cytochrome c oxidase subunit I-like"/>
    <property type="match status" value="1"/>
</dbReference>
<dbReference type="InterPro" id="IPR023615">
    <property type="entry name" value="Cyt_c_Oxase_su1_BS"/>
</dbReference>
<evidence type="ECO:0000256" key="3">
    <source>
        <dbReference type="ARBA" id="ARBA00022692"/>
    </source>
</evidence>
<keyword evidence="10" id="KW-1185">Reference proteome</keyword>
<feature type="transmembrane region" description="Helical" evidence="7">
    <location>
        <begin position="222"/>
        <end position="247"/>
    </location>
</feature>
<dbReference type="EMBL" id="FPIY01000002">
    <property type="protein sequence ID" value="SFW46128.1"/>
    <property type="molecule type" value="Genomic_DNA"/>
</dbReference>
<feature type="transmembrane region" description="Helical" evidence="7">
    <location>
        <begin position="313"/>
        <end position="333"/>
    </location>
</feature>
<reference evidence="10" key="1">
    <citation type="submission" date="2016-11" db="EMBL/GenBank/DDBJ databases">
        <authorList>
            <person name="Varghese N."/>
            <person name="Submissions S."/>
        </authorList>
    </citation>
    <scope>NUCLEOTIDE SEQUENCE [LARGE SCALE GENOMIC DNA]</scope>
    <source>
        <strain evidence="10">DSM 24786</strain>
    </source>
</reference>
<dbReference type="PROSITE" id="PS00077">
    <property type="entry name" value="COX1_CUB"/>
    <property type="match status" value="1"/>
</dbReference>
<dbReference type="GO" id="GO:0020037">
    <property type="term" value="F:heme binding"/>
    <property type="evidence" value="ECO:0007669"/>
    <property type="project" value="InterPro"/>
</dbReference>
<comment type="subcellular location">
    <subcellularLocation>
        <location evidence="1">Membrane</location>
        <topology evidence="1">Multi-pass membrane protein</topology>
    </subcellularLocation>
</comment>
<keyword evidence="6" id="KW-0249">Electron transport</keyword>
<dbReference type="GO" id="GO:0015990">
    <property type="term" value="P:electron transport coupled proton transport"/>
    <property type="evidence" value="ECO:0007669"/>
    <property type="project" value="TreeGrafter"/>
</dbReference>
<evidence type="ECO:0000256" key="4">
    <source>
        <dbReference type="ARBA" id="ARBA00022989"/>
    </source>
</evidence>
<feature type="transmembrane region" description="Helical" evidence="7">
    <location>
        <begin position="381"/>
        <end position="404"/>
    </location>
</feature>
<dbReference type="PRINTS" id="PR01165">
    <property type="entry name" value="CYCOXIDASEI"/>
</dbReference>
<dbReference type="PROSITE" id="PS50855">
    <property type="entry name" value="COX1"/>
    <property type="match status" value="1"/>
</dbReference>
<name>A0A1K1PEB7_9FLAO</name>
<dbReference type="InterPro" id="IPR036927">
    <property type="entry name" value="Cyt_c_oxase-like_su1_sf"/>
</dbReference>
<feature type="transmembrane region" description="Helical" evidence="7">
    <location>
        <begin position="36"/>
        <end position="54"/>
    </location>
</feature>
<feature type="transmembrane region" description="Helical" evidence="7">
    <location>
        <begin position="345"/>
        <end position="369"/>
    </location>
</feature>
<dbReference type="InterPro" id="IPR000883">
    <property type="entry name" value="Cyt_C_Oxase_1"/>
</dbReference>
<feature type="transmembrane region" description="Helical" evidence="7">
    <location>
        <begin position="280"/>
        <end position="301"/>
    </location>
</feature>
<keyword evidence="3 6" id="KW-0812">Transmembrane</keyword>
<evidence type="ECO:0000256" key="5">
    <source>
        <dbReference type="ARBA" id="ARBA00023136"/>
    </source>
</evidence>
<feature type="domain" description="Cytochrome oxidase subunit I profile" evidence="8">
    <location>
        <begin position="19"/>
        <end position="573"/>
    </location>
</feature>
<accession>A0A1K1PEB7</accession>
<feature type="transmembrane region" description="Helical" evidence="7">
    <location>
        <begin position="85"/>
        <end position="115"/>
    </location>
</feature>
<feature type="transmembrane region" description="Helical" evidence="7">
    <location>
        <begin position="454"/>
        <end position="480"/>
    </location>
</feature>
<dbReference type="STRING" id="76595.SAMN05660313_01837"/>
<dbReference type="GO" id="GO:0004129">
    <property type="term" value="F:cytochrome-c oxidase activity"/>
    <property type="evidence" value="ECO:0007669"/>
    <property type="project" value="InterPro"/>
</dbReference>
<gene>
    <name evidence="9" type="ORF">SAMN05660313_01837</name>
</gene>
<evidence type="ECO:0000256" key="2">
    <source>
        <dbReference type="ARBA" id="ARBA00022660"/>
    </source>
</evidence>
<evidence type="ECO:0000256" key="6">
    <source>
        <dbReference type="RuleBase" id="RU000370"/>
    </source>
</evidence>
<protein>
    <submittedName>
        <fullName evidence="9">Cytochrome c oxidase subunit 1</fullName>
    </submittedName>
</protein>
<dbReference type="Gene3D" id="1.20.210.10">
    <property type="entry name" value="Cytochrome c oxidase-like, subunit I domain"/>
    <property type="match status" value="1"/>
</dbReference>
<dbReference type="Pfam" id="PF00115">
    <property type="entry name" value="COX1"/>
    <property type="match status" value="1"/>
</dbReference>
<dbReference type="PANTHER" id="PTHR10422:SF18">
    <property type="entry name" value="CYTOCHROME C OXIDASE SUBUNIT 1"/>
    <property type="match status" value="1"/>
</dbReference>
<keyword evidence="4 7" id="KW-1133">Transmembrane helix</keyword>
<evidence type="ECO:0000256" key="7">
    <source>
        <dbReference type="SAM" id="Phobius"/>
    </source>
</evidence>
<dbReference type="OrthoDB" id="9759913at2"/>
<evidence type="ECO:0000259" key="8">
    <source>
        <dbReference type="PROSITE" id="PS50855"/>
    </source>
</evidence>
<keyword evidence="6" id="KW-0813">Transport</keyword>
<dbReference type="InterPro" id="IPR023616">
    <property type="entry name" value="Cyt_c_oxase-like_su1_dom"/>
</dbReference>
<comment type="similarity">
    <text evidence="6">Belongs to the heme-copper respiratory oxidase family.</text>
</comment>
<feature type="transmembrane region" description="Helical" evidence="7">
    <location>
        <begin position="179"/>
        <end position="202"/>
    </location>
</feature>
<organism evidence="9 10">
    <name type="scientific">Cellulophaga fucicola</name>
    <dbReference type="NCBI Taxonomy" id="76595"/>
    <lineage>
        <taxon>Bacteria</taxon>
        <taxon>Pseudomonadati</taxon>
        <taxon>Bacteroidota</taxon>
        <taxon>Flavobacteriia</taxon>
        <taxon>Flavobacteriales</taxon>
        <taxon>Flavobacteriaceae</taxon>
        <taxon>Cellulophaga</taxon>
    </lineage>
</organism>
<keyword evidence="6" id="KW-0408">Iron</keyword>
<feature type="transmembrane region" description="Helical" evidence="7">
    <location>
        <begin position="416"/>
        <end position="442"/>
    </location>
</feature>
<feature type="transmembrane region" description="Helical" evidence="7">
    <location>
        <begin position="127"/>
        <end position="150"/>
    </location>
</feature>
<keyword evidence="6" id="KW-0479">Metal-binding</keyword>
<sequence length="601" mass="66750">MSGTHEHDDDHGHHHKETFITKYIFSMDHKMIAKQYLITGLIMGFIGIAMSLLFRMQLAWPGESFPVFEALLGKWAPGGVMDADVYLALVTMHGTIMVFFVLTAGLSGTFSNLLIPLQIGARDMASGLLNMISYWLFFTSAVIMVISLFIESGPAAAGWTVYPPLSALPMAQSGSGLGMTLWLVSMAIFIASSLLGSLNYIVTVINLRTKGMSMTRLPLTTWALFVTAIIGVVSFPVLFSAALLLIMDRSFGTSFFLSDIFIQGEVLHYQGGSPVLYEHLFWFLGHPEVYIVILPAMGIVSDVMATNARKPIFGYRAMIMSIIAIAFLSTIVWGHHMFISGMNPFLGSVFTFTTLLIAIPSAVKAFNWITTIWKGNLQMNVAMLFSIGFVSTFITGGLTGIILGDSTLDINVHDTYFVVAHFHLVMGISALYGLLAGVYHWFPKMFGKMMNKNLGYVHFWITAICAYGVFFPMHFVGMAGVPRRYYENTAFPMFDELTDVNILITVFALIAGATQLVFVGNFIYSIFYGKKAEQNPWRATTLEWTTPVEHIHGNWPGAIPEVHRWAYDYSKTNENGEYVLPGQDFVPQTVPLQDGEEELSH</sequence>
<dbReference type="GO" id="GO:0016020">
    <property type="term" value="C:membrane"/>
    <property type="evidence" value="ECO:0007669"/>
    <property type="project" value="UniProtKB-SubCell"/>
</dbReference>
<dbReference type="GO" id="GO:0009060">
    <property type="term" value="P:aerobic respiration"/>
    <property type="evidence" value="ECO:0007669"/>
    <property type="project" value="InterPro"/>
</dbReference>
<dbReference type="PANTHER" id="PTHR10422">
    <property type="entry name" value="CYTOCHROME C OXIDASE SUBUNIT 1"/>
    <property type="match status" value="1"/>
</dbReference>
<dbReference type="Proteomes" id="UP000183257">
    <property type="component" value="Unassembled WGS sequence"/>
</dbReference>
<evidence type="ECO:0000313" key="10">
    <source>
        <dbReference type="Proteomes" id="UP000183257"/>
    </source>
</evidence>
<proteinExistence type="inferred from homology"/>
<keyword evidence="5 7" id="KW-0472">Membrane</keyword>
<keyword evidence="6" id="KW-0349">Heme</keyword>
<keyword evidence="2 6" id="KW-0679">Respiratory chain</keyword>
<evidence type="ECO:0000256" key="1">
    <source>
        <dbReference type="ARBA" id="ARBA00004141"/>
    </source>
</evidence>
<feature type="transmembrane region" description="Helical" evidence="7">
    <location>
        <begin position="500"/>
        <end position="524"/>
    </location>
</feature>
<dbReference type="AlphaFoldDB" id="A0A1K1PEB7"/>
<evidence type="ECO:0000313" key="9">
    <source>
        <dbReference type="EMBL" id="SFW46128.1"/>
    </source>
</evidence>
<dbReference type="GO" id="GO:0022904">
    <property type="term" value="P:respiratory electron transport chain"/>
    <property type="evidence" value="ECO:0007669"/>
    <property type="project" value="TreeGrafter"/>
</dbReference>
<dbReference type="RefSeq" id="WP_072303473.1">
    <property type="nucleotide sequence ID" value="NZ_FPIY01000002.1"/>
</dbReference>